<dbReference type="BioCyc" id="OSPL709991:G1GRN-39-MONOMER"/>
<reference evidence="2 3" key="1">
    <citation type="journal article" date="2011" name="Stand. Genomic Sci.">
        <title>Complete genome sequence of Odoribacter splanchnicus type strain (1651/6).</title>
        <authorList>
            <consortium name="US DOE Joint Genome Institute (JGI-PGF)"/>
            <person name="Goker M."/>
            <person name="Gronow S."/>
            <person name="Zeytun A."/>
            <person name="Nolan M."/>
            <person name="Lucas S."/>
            <person name="Lapidus A."/>
            <person name="Hammon N."/>
            <person name="Deshpande S."/>
            <person name="Cheng J.F."/>
            <person name="Pitluck S."/>
            <person name="Liolios K."/>
            <person name="Pagani I."/>
            <person name="Ivanova N."/>
            <person name="Mavromatis K."/>
            <person name="Ovchinikova G."/>
            <person name="Pati A."/>
            <person name="Tapia R."/>
            <person name="Han C."/>
            <person name="Goodwin L."/>
            <person name="Chen A."/>
            <person name="Palaniappan K."/>
            <person name="Land M."/>
            <person name="Hauser L."/>
            <person name="Jeffries C.D."/>
            <person name="Brambilla E.M."/>
            <person name="Rohde M."/>
            <person name="Detter J.C."/>
            <person name="Woyke T."/>
            <person name="Bristow J."/>
            <person name="Markowitz V."/>
            <person name="Hugenholtz P."/>
            <person name="Eisen J.A."/>
            <person name="Kyrpides N.C."/>
            <person name="Klenk H.P."/>
        </authorList>
    </citation>
    <scope>NUCLEOTIDE SEQUENCE [LARGE SCALE GENOMIC DNA]</scope>
    <source>
        <strain evidence="3">ATCC 29572 / DSM 20712 / JCM 15291 / NCTC 10825 / 1651/6</strain>
    </source>
</reference>
<feature type="chain" id="PRO_5003392613" description="DUF4988 domain-containing protein" evidence="1">
    <location>
        <begin position="27"/>
        <end position="977"/>
    </location>
</feature>
<dbReference type="eggNOG" id="COG3883">
    <property type="taxonomic scope" value="Bacteria"/>
</dbReference>
<dbReference type="AlphaFoldDB" id="F9ZC13"/>
<evidence type="ECO:0000256" key="1">
    <source>
        <dbReference type="SAM" id="SignalP"/>
    </source>
</evidence>
<sequence length="977" mass="107178">MRQTTKFLRILMCMVLGLSMSFQSCKDYDDDIDKLNNRIDGVITDLTTLKETVKGLIKEVTYDAATGKLTVTPVNGDSKTYAIGQSLPTYELKVSGASCWLEKDGQQSGDKLEIAIPDAPAGFDETKLTVKTENGKYCIYYNEKKTNVEIAVPTENSIQKTGNTVTIVLGDKTVSFTLSAGDVLKSLVFEPQAYLNGVEAMKARGILTDSWEIVTSDKTPTTTGEIWKENTTKTVKIGAKVVAYYHVNPSTVDPATIKGLTFITKNREKIVTRTAANDLNAKLISYKIVKGEESDSPMLQVIFTVDVEKIAAFDADALSTIAVQASVQEVAEEGETVPTAQIITSDYAAVYNTTITDFRLASKDITQYAGMDSDGHLYGTVSGKAEDAINASDPTAVVPEVITVVYDNSEKVKLENYVVSHYTEKDYQGNILVNCDPKESLSRAGLKALGLDFRFAASNYVTGNNQTPQNEFFSVDPTTGEITVKVYQTSGTAAIGRMPLVRVELFDTLTNNVVNVGWIKLLIIRDNTPGIEKTKDFSTIKWGCSAVIKQVDVEFMNTQIYNALGLSKDDFHAIYKLNTIESEGDGTIAEKPDHIQDETYVIEWTISDAELKAATNGKEFTHKVVYSAKGRQDVVITLKATVEHPKAATVGEGIKEYWDAAMTYVRLNVEVVDAVNKCDFIADLLSTFNGNKLELNGKDNTFTEFTTLNYSFIFSDKNVNREVTGLDGTKYNLNVQDNGKSLYADNTKIASLSDASNAMATASVVTYENNEVAKNLLNKAGHLELGEGATFYAWMNVKAINGCGLEYPLSNGEFKAYFLRPVDVLKQEKAATLRDAQTNGSTINLMDLIELKDWREEAFQFTPVNFYKYYKVEQIVALAGDHADVKYPIYTTLNGNKLEDKVQLGSVTKKLVLTASEGIPAAVPTSEADLANYGTLTLKNNGAAVGAFKLNVPVKVVYKWGEVIEYIVVDVLATQGN</sequence>
<evidence type="ECO:0000313" key="2">
    <source>
        <dbReference type="EMBL" id="ADY31153.1"/>
    </source>
</evidence>
<dbReference type="OrthoDB" id="1099207at2"/>
<gene>
    <name evidence="2" type="ordered locus">Odosp_0038</name>
</gene>
<protein>
    <recommendedName>
        <fullName evidence="4">DUF4988 domain-containing protein</fullName>
    </recommendedName>
</protein>
<feature type="signal peptide" evidence="1">
    <location>
        <begin position="1"/>
        <end position="26"/>
    </location>
</feature>
<dbReference type="PaxDb" id="709991-Odosp_0038"/>
<dbReference type="RefSeq" id="WP_013610400.1">
    <property type="nucleotide sequence ID" value="NC_015160.1"/>
</dbReference>
<dbReference type="GeneID" id="61273303"/>
<accession>F9ZC13</accession>
<dbReference type="PROSITE" id="PS51257">
    <property type="entry name" value="PROKAR_LIPOPROTEIN"/>
    <property type="match status" value="1"/>
</dbReference>
<keyword evidence="1" id="KW-0732">Signal</keyword>
<dbReference type="Proteomes" id="UP000006657">
    <property type="component" value="Chromosome"/>
</dbReference>
<keyword evidence="3" id="KW-1185">Reference proteome</keyword>
<dbReference type="KEGG" id="osp:Odosp_0038"/>
<name>F9ZC13_ODOSD</name>
<dbReference type="STRING" id="709991.Odosp_0038"/>
<evidence type="ECO:0008006" key="4">
    <source>
        <dbReference type="Google" id="ProtNLM"/>
    </source>
</evidence>
<organism evidence="2 3">
    <name type="scientific">Odoribacter splanchnicus (strain ATCC 29572 / DSM 20712 / CIP 104287 / JCM 15291 / NCTC 10825 / 1651/6)</name>
    <name type="common">Bacteroides splanchnicus</name>
    <dbReference type="NCBI Taxonomy" id="709991"/>
    <lineage>
        <taxon>Bacteria</taxon>
        <taxon>Pseudomonadati</taxon>
        <taxon>Bacteroidota</taxon>
        <taxon>Bacteroidia</taxon>
        <taxon>Bacteroidales</taxon>
        <taxon>Odoribacteraceae</taxon>
        <taxon>Odoribacter</taxon>
    </lineage>
</organism>
<evidence type="ECO:0000313" key="3">
    <source>
        <dbReference type="Proteomes" id="UP000006657"/>
    </source>
</evidence>
<proteinExistence type="predicted"/>
<dbReference type="EMBL" id="CP002544">
    <property type="protein sequence ID" value="ADY31153.1"/>
    <property type="molecule type" value="Genomic_DNA"/>
</dbReference>
<dbReference type="HOGENOM" id="CLU_013653_0_0_10"/>